<feature type="domain" description="SLH" evidence="3">
    <location>
        <begin position="524"/>
        <end position="579"/>
    </location>
</feature>
<accession>A0A366JSE6</accession>
<sequence>MIRKLAGILIFCLFLQQFAATASEAAFDNMISGSKVRVSPGVLYEKSHYSSGSSYEAVNLLNINLNDTYTKVGIGVPNPINTLKTTTSMARENSYAGHKVVGATNASFFMGNGLPANLLAKKNEIINYGILGENFESPTQEPVAFGITKSGKAIADYYSASLSFTVNGNTYKIDRINNVRTENTTVLYNPSQKTTGTNQWGMEIIVGNASKDTKKLHFGDSFTGKIFKTTSFAHPGDSVIPEDGFVISVQNKELAEQLTKLQPGVEIGVQLSIDPKWHDAQFILAAGPLLVKDGKVNISMPLSSSFAASRQPRTAVAVDSTGTRIFLVTIDGRQSGYSNGTSLKDLASYLISKGAASAINLDGGGSTAMAVTMPGTSYPVLVNKPSDGYENKVSAILQAVYTGNLADMIYKDIKASAWYYDAVQTLNNEGLVTGYPDGTFRPANSITRAETAAIIARELNLKATADSNFTDVNKTHYAFSDIAAAAEKGIFIGREEGKFVPEGKLSRAEMAVILERAYELTGKSSMSFKDLKQDHWAYDSISALAANHLVEGYPDQTFRPGNEISRAEFASFLDRVIAN</sequence>
<evidence type="ECO:0000256" key="2">
    <source>
        <dbReference type="SAM" id="SignalP"/>
    </source>
</evidence>
<reference evidence="4 5" key="1">
    <citation type="submission" date="2018-06" db="EMBL/GenBank/DDBJ databases">
        <title>Freshwater and sediment microbial communities from various areas in North America, analyzing microbe dynamics in response to fracking.</title>
        <authorList>
            <person name="Lamendella R."/>
        </authorList>
    </citation>
    <scope>NUCLEOTIDE SEQUENCE [LARGE SCALE GENOMIC DNA]</scope>
    <source>
        <strain evidence="4 5">14_TX</strain>
    </source>
</reference>
<evidence type="ECO:0000313" key="5">
    <source>
        <dbReference type="Proteomes" id="UP000252731"/>
    </source>
</evidence>
<dbReference type="Pfam" id="PF00395">
    <property type="entry name" value="SLH"/>
    <property type="match status" value="3"/>
</dbReference>
<dbReference type="InterPro" id="IPR018711">
    <property type="entry name" value="NAGPA"/>
</dbReference>
<keyword evidence="5" id="KW-1185">Reference proteome</keyword>
<feature type="domain" description="SLH" evidence="3">
    <location>
        <begin position="470"/>
        <end position="523"/>
    </location>
</feature>
<evidence type="ECO:0000259" key="3">
    <source>
        <dbReference type="PROSITE" id="PS51272"/>
    </source>
</evidence>
<dbReference type="RefSeq" id="WP_243856224.1">
    <property type="nucleotide sequence ID" value="NZ_QNSF01000008.1"/>
</dbReference>
<dbReference type="EMBL" id="QNSF01000008">
    <property type="protein sequence ID" value="RBP91527.1"/>
    <property type="molecule type" value="Genomic_DNA"/>
</dbReference>
<dbReference type="Proteomes" id="UP000252731">
    <property type="component" value="Unassembled WGS sequence"/>
</dbReference>
<evidence type="ECO:0000313" key="4">
    <source>
        <dbReference type="EMBL" id="RBP91527.1"/>
    </source>
</evidence>
<dbReference type="Pfam" id="PF09992">
    <property type="entry name" value="NAGPA"/>
    <property type="match status" value="1"/>
</dbReference>
<organism evidence="4 5">
    <name type="scientific">Cytobacillus firmus</name>
    <name type="common">Bacillus firmus</name>
    <dbReference type="NCBI Taxonomy" id="1399"/>
    <lineage>
        <taxon>Bacteria</taxon>
        <taxon>Bacillati</taxon>
        <taxon>Bacillota</taxon>
        <taxon>Bacilli</taxon>
        <taxon>Bacillales</taxon>
        <taxon>Bacillaceae</taxon>
        <taxon>Cytobacillus</taxon>
    </lineage>
</organism>
<dbReference type="PANTHER" id="PTHR43308">
    <property type="entry name" value="OUTER MEMBRANE PROTEIN ALPHA-RELATED"/>
    <property type="match status" value="1"/>
</dbReference>
<comment type="caution">
    <text evidence="4">The sequence shown here is derived from an EMBL/GenBank/DDBJ whole genome shotgun (WGS) entry which is preliminary data.</text>
</comment>
<dbReference type="AlphaFoldDB" id="A0A366JSE6"/>
<feature type="signal peptide" evidence="2">
    <location>
        <begin position="1"/>
        <end position="19"/>
    </location>
</feature>
<dbReference type="InterPro" id="IPR001119">
    <property type="entry name" value="SLH_dom"/>
</dbReference>
<proteinExistence type="predicted"/>
<dbReference type="PANTHER" id="PTHR43308:SF5">
    <property type="entry name" value="S-LAYER PROTEIN _ PEPTIDOGLYCAN ENDO-BETA-N-ACETYLGLUCOSAMINIDASE"/>
    <property type="match status" value="1"/>
</dbReference>
<dbReference type="PROSITE" id="PS51272">
    <property type="entry name" value="SLH"/>
    <property type="match status" value="3"/>
</dbReference>
<protein>
    <submittedName>
        <fullName evidence="4">S-layer family protein</fullName>
    </submittedName>
</protein>
<evidence type="ECO:0000256" key="1">
    <source>
        <dbReference type="ARBA" id="ARBA00022729"/>
    </source>
</evidence>
<keyword evidence="1 2" id="KW-0732">Signal</keyword>
<dbReference type="InterPro" id="IPR051465">
    <property type="entry name" value="Cell_Envelope_Struct_Comp"/>
</dbReference>
<feature type="domain" description="SLH" evidence="3">
    <location>
        <begin position="406"/>
        <end position="469"/>
    </location>
</feature>
<gene>
    <name evidence="4" type="ORF">DFO70_108319</name>
</gene>
<name>A0A366JSE6_CYTFI</name>
<feature type="chain" id="PRO_5039171147" evidence="2">
    <location>
        <begin position="20"/>
        <end position="579"/>
    </location>
</feature>